<dbReference type="Gene3D" id="3.30.160.100">
    <property type="entry name" value="Ribosome hibernation promotion factor-like"/>
    <property type="match status" value="1"/>
</dbReference>
<dbReference type="EMBL" id="MEYK01000031">
    <property type="protein sequence ID" value="OGD24859.1"/>
    <property type="molecule type" value="Genomic_DNA"/>
</dbReference>
<dbReference type="AlphaFoldDB" id="A0A1F5B2L2"/>
<comment type="caution">
    <text evidence="1">The sequence shown here is derived from an EMBL/GenBank/DDBJ whole genome shotgun (WGS) entry which is preliminary data.</text>
</comment>
<dbReference type="NCBIfam" id="TIGR00741">
    <property type="entry name" value="yfiA"/>
    <property type="match status" value="1"/>
</dbReference>
<accession>A0A1F5B2L2</accession>
<evidence type="ECO:0000313" key="2">
    <source>
        <dbReference type="Proteomes" id="UP000176431"/>
    </source>
</evidence>
<protein>
    <submittedName>
        <fullName evidence="1">Ribosomal subunit interface protein</fullName>
    </submittedName>
</protein>
<dbReference type="Proteomes" id="UP000176431">
    <property type="component" value="Unassembled WGS sequence"/>
</dbReference>
<dbReference type="CDD" id="cd00552">
    <property type="entry name" value="RaiA"/>
    <property type="match status" value="1"/>
</dbReference>
<evidence type="ECO:0000313" key="1">
    <source>
        <dbReference type="EMBL" id="OGD24859.1"/>
    </source>
</evidence>
<proteinExistence type="predicted"/>
<dbReference type="InterPro" id="IPR036567">
    <property type="entry name" value="RHF-like"/>
</dbReference>
<dbReference type="Pfam" id="PF02482">
    <property type="entry name" value="Ribosomal_S30AE"/>
    <property type="match status" value="1"/>
</dbReference>
<gene>
    <name evidence="1" type="ORF">A2819_00625</name>
</gene>
<organism evidence="1 2">
    <name type="scientific">Candidatus Azambacteria bacterium RIFCSPHIGHO2_01_FULL_40_24</name>
    <dbReference type="NCBI Taxonomy" id="1797301"/>
    <lineage>
        <taxon>Bacteria</taxon>
        <taxon>Candidatus Azamiibacteriota</taxon>
    </lineage>
</organism>
<sequence length="118" mass="13516">MKINLKTKNFGLTPSIKNYLEQKLNSLDKFLPGDESISADVELGKITNHHQKGDIFRAEVNLKIPGRLIRAVAEEWDLRIAIDAIRGELQKEIKINKEKNFSLYKKGARMLKKLLKGE</sequence>
<reference evidence="1 2" key="1">
    <citation type="journal article" date="2016" name="Nat. Commun.">
        <title>Thousands of microbial genomes shed light on interconnected biogeochemical processes in an aquifer system.</title>
        <authorList>
            <person name="Anantharaman K."/>
            <person name="Brown C.T."/>
            <person name="Hug L.A."/>
            <person name="Sharon I."/>
            <person name="Castelle C.J."/>
            <person name="Probst A.J."/>
            <person name="Thomas B.C."/>
            <person name="Singh A."/>
            <person name="Wilkins M.J."/>
            <person name="Karaoz U."/>
            <person name="Brodie E.L."/>
            <person name="Williams K.H."/>
            <person name="Hubbard S.S."/>
            <person name="Banfield J.F."/>
        </authorList>
    </citation>
    <scope>NUCLEOTIDE SEQUENCE [LARGE SCALE GENOMIC DNA]</scope>
</reference>
<dbReference type="SUPFAM" id="SSF69754">
    <property type="entry name" value="Ribosome binding protein Y (YfiA homologue)"/>
    <property type="match status" value="1"/>
</dbReference>
<dbReference type="InterPro" id="IPR003489">
    <property type="entry name" value="RHF/RaiA"/>
</dbReference>
<name>A0A1F5B2L2_9BACT</name>